<dbReference type="OrthoDB" id="9797588at2"/>
<accession>B8KTV4</accession>
<gene>
    <name evidence="2" type="ORF">NOR51B_1873</name>
</gene>
<organism evidence="2 3">
    <name type="scientific">Luminiphilus syltensis NOR5-1B</name>
    <dbReference type="NCBI Taxonomy" id="565045"/>
    <lineage>
        <taxon>Bacteria</taxon>
        <taxon>Pseudomonadati</taxon>
        <taxon>Pseudomonadota</taxon>
        <taxon>Gammaproteobacteria</taxon>
        <taxon>Cellvibrionales</taxon>
        <taxon>Halieaceae</taxon>
        <taxon>Luminiphilus</taxon>
    </lineage>
</organism>
<dbReference type="Proteomes" id="UP000004699">
    <property type="component" value="Unassembled WGS sequence"/>
</dbReference>
<dbReference type="HOGENOM" id="CLU_109783_0_0_6"/>
<reference evidence="3" key="1">
    <citation type="journal article" date="2013" name="BMC Microbiol.">
        <title>Taxonomy and evolution of bacteriochlorophyll a-containing members of the OM60/NOR5 clade of marine gammaproteobacteria: description of Luminiphilus syltensis gen. nov., sp. nov., reclassification of Haliea rubra as Pseudohaliea rubra gen. nov., comb. nov., and emendation of Chromatocurvus halotolerans.</title>
        <authorList>
            <person name="Spring S."/>
            <person name="Riedel T."/>
            <person name="Sproer C."/>
            <person name="Yan S."/>
            <person name="Harder J."/>
            <person name="Fuchs B.M."/>
        </authorList>
    </citation>
    <scope>NUCLEOTIDE SEQUENCE [LARGE SCALE GENOMIC DNA]</scope>
    <source>
        <strain evidence="3">NOR51-B</strain>
    </source>
</reference>
<dbReference type="EMBL" id="DS999411">
    <property type="protein sequence ID" value="EED35925.1"/>
    <property type="molecule type" value="Genomic_DNA"/>
</dbReference>
<name>B8KTV4_9GAMM</name>
<dbReference type="eggNOG" id="COG2010">
    <property type="taxonomic scope" value="Bacteria"/>
</dbReference>
<evidence type="ECO:0000259" key="1">
    <source>
        <dbReference type="Pfam" id="PF11845"/>
    </source>
</evidence>
<protein>
    <recommendedName>
        <fullName evidence="1">Tll0287-like domain-containing protein</fullName>
    </recommendedName>
</protein>
<dbReference type="AlphaFoldDB" id="B8KTV4"/>
<dbReference type="InterPro" id="IPR021796">
    <property type="entry name" value="Tll0287-like_dom"/>
</dbReference>
<feature type="domain" description="Tll0287-like" evidence="1">
    <location>
        <begin position="65"/>
        <end position="202"/>
    </location>
</feature>
<evidence type="ECO:0000313" key="3">
    <source>
        <dbReference type="Proteomes" id="UP000004699"/>
    </source>
</evidence>
<sequence length="205" mass="21427">MRITVNTVFMGLIVLTGGWLMPAVSSSAGQTGATIAHDSVSEKPYLQRGKAIAADTGNALGAKLIEALGVGGPTHAIDFCNLNAESITQSIAEKHRVGVRRVSDKPRNPNNAASESELDYINASKALLAKGEAPAPWILEQPHSITGYYPIVAGAMCLQCHGTPGKDVSAATAALLNQLYPEDQALGYSAGDLRGVFVITMPNAE</sequence>
<dbReference type="STRING" id="565045.NOR51B_1873"/>
<keyword evidence="3" id="KW-1185">Reference proteome</keyword>
<evidence type="ECO:0000313" key="2">
    <source>
        <dbReference type="EMBL" id="EED35925.1"/>
    </source>
</evidence>
<dbReference type="RefSeq" id="WP_009020670.1">
    <property type="nucleotide sequence ID" value="NZ_DS999411.1"/>
</dbReference>
<dbReference type="Pfam" id="PF11845">
    <property type="entry name" value="Tll0287-like"/>
    <property type="match status" value="1"/>
</dbReference>
<proteinExistence type="predicted"/>